<dbReference type="HOGENOM" id="CLU_3144032_0_0_1"/>
<keyword evidence="2" id="KW-1185">Reference proteome</keyword>
<protein>
    <submittedName>
        <fullName evidence="1">Uncharacterized protein</fullName>
    </submittedName>
</protein>
<gene>
    <name evidence="1" type="ORF">M407DRAFT_35137</name>
</gene>
<dbReference type="Proteomes" id="UP000054248">
    <property type="component" value="Unassembled WGS sequence"/>
</dbReference>
<accession>A0A0C3PZJ2</accession>
<sequence length="49" mass="5718">MAIYLETLKLRLTSDYRRYLRISNRRPLRARPSDLDRSTKPVVLAAASL</sequence>
<evidence type="ECO:0000313" key="2">
    <source>
        <dbReference type="Proteomes" id="UP000054248"/>
    </source>
</evidence>
<dbReference type="EMBL" id="KN824223">
    <property type="protein sequence ID" value="KIO15316.1"/>
    <property type="molecule type" value="Genomic_DNA"/>
</dbReference>
<proteinExistence type="predicted"/>
<name>A0A0C3PZJ2_9AGAM</name>
<evidence type="ECO:0000313" key="1">
    <source>
        <dbReference type="EMBL" id="KIO15316.1"/>
    </source>
</evidence>
<reference evidence="2" key="2">
    <citation type="submission" date="2015-01" db="EMBL/GenBank/DDBJ databases">
        <title>Evolutionary Origins and Diversification of the Mycorrhizal Mutualists.</title>
        <authorList>
            <consortium name="DOE Joint Genome Institute"/>
            <consortium name="Mycorrhizal Genomics Consortium"/>
            <person name="Kohler A."/>
            <person name="Kuo A."/>
            <person name="Nagy L.G."/>
            <person name="Floudas D."/>
            <person name="Copeland A."/>
            <person name="Barry K.W."/>
            <person name="Cichocki N."/>
            <person name="Veneault-Fourrey C."/>
            <person name="LaButti K."/>
            <person name="Lindquist E.A."/>
            <person name="Lipzen A."/>
            <person name="Lundell T."/>
            <person name="Morin E."/>
            <person name="Murat C."/>
            <person name="Riley R."/>
            <person name="Ohm R."/>
            <person name="Sun H."/>
            <person name="Tunlid A."/>
            <person name="Henrissat B."/>
            <person name="Grigoriev I.V."/>
            <person name="Hibbett D.S."/>
            <person name="Martin F."/>
        </authorList>
    </citation>
    <scope>NUCLEOTIDE SEQUENCE [LARGE SCALE GENOMIC DNA]</scope>
    <source>
        <strain evidence="2">MUT 4182</strain>
    </source>
</reference>
<reference evidence="1 2" key="1">
    <citation type="submission" date="2014-04" db="EMBL/GenBank/DDBJ databases">
        <authorList>
            <consortium name="DOE Joint Genome Institute"/>
            <person name="Kuo A."/>
            <person name="Girlanda M."/>
            <person name="Perotto S."/>
            <person name="Kohler A."/>
            <person name="Nagy L.G."/>
            <person name="Floudas D."/>
            <person name="Copeland A."/>
            <person name="Barry K.W."/>
            <person name="Cichocki N."/>
            <person name="Veneault-Fourrey C."/>
            <person name="LaButti K."/>
            <person name="Lindquist E.A."/>
            <person name="Lipzen A."/>
            <person name="Lundell T."/>
            <person name="Morin E."/>
            <person name="Murat C."/>
            <person name="Sun H."/>
            <person name="Tunlid A."/>
            <person name="Henrissat B."/>
            <person name="Grigoriev I.V."/>
            <person name="Hibbett D.S."/>
            <person name="Martin F."/>
            <person name="Nordberg H.P."/>
            <person name="Cantor M.N."/>
            <person name="Hua S.X."/>
        </authorList>
    </citation>
    <scope>NUCLEOTIDE SEQUENCE [LARGE SCALE GENOMIC DNA]</scope>
    <source>
        <strain evidence="1 2">MUT 4182</strain>
    </source>
</reference>
<dbReference type="AlphaFoldDB" id="A0A0C3PZJ2"/>
<organism evidence="1 2">
    <name type="scientific">Tulasnella calospora MUT 4182</name>
    <dbReference type="NCBI Taxonomy" id="1051891"/>
    <lineage>
        <taxon>Eukaryota</taxon>
        <taxon>Fungi</taxon>
        <taxon>Dikarya</taxon>
        <taxon>Basidiomycota</taxon>
        <taxon>Agaricomycotina</taxon>
        <taxon>Agaricomycetes</taxon>
        <taxon>Cantharellales</taxon>
        <taxon>Tulasnellaceae</taxon>
        <taxon>Tulasnella</taxon>
    </lineage>
</organism>